<sequence length="303" mass="32630">MEAKVSSMPSVFVYSLLLLPFLSQATSSDLSPFRFFKDLQGSKKGDKVEGIHKVRNYLQRFGYLSSTHSKTESQVDGDDHFDDDLESAIQAFQTYYHLKPTGILDAPTAALMSRPRCGVPDNPSVTNNTNSHGHSHLNIGTHFAFFPNNPRWPPGQTHLLYVLDSGSHSEAADAVGKAFGAWAAISKFTFEQTSDPTVANLNISFQIREHGDGSPFDGPGGTIAHAAPPTDGRFHFDGDETWVVGAVANSIDLQTVATHEIGHLLGLAHSSVEAAIMFAYIAPGATKGLNQDDIAGITALYTG</sequence>
<dbReference type="SMART" id="SM00235">
    <property type="entry name" value="ZnMc"/>
    <property type="match status" value="1"/>
</dbReference>
<dbReference type="InterPro" id="IPR001818">
    <property type="entry name" value="Pept_M10_metallopeptidase"/>
</dbReference>
<accession>A0ABY9DA63</accession>
<feature type="domain" description="Peptidase metallopeptidase" evidence="8">
    <location>
        <begin position="148"/>
        <end position="303"/>
    </location>
</feature>
<keyword evidence="2" id="KW-0645">Protease</keyword>
<dbReference type="InterPro" id="IPR006026">
    <property type="entry name" value="Peptidase_Metallo"/>
</dbReference>
<keyword evidence="3" id="KW-0479">Metal-binding</keyword>
<reference evidence="9 10" key="1">
    <citation type="journal article" date="2023" name="Hortic Res">
        <title>The complete reference genome for grapevine (Vitis vinifera L.) genetics and breeding.</title>
        <authorList>
            <person name="Shi X."/>
            <person name="Cao S."/>
            <person name="Wang X."/>
            <person name="Huang S."/>
            <person name="Wang Y."/>
            <person name="Liu Z."/>
            <person name="Liu W."/>
            <person name="Leng X."/>
            <person name="Peng Y."/>
            <person name="Wang N."/>
            <person name="Wang Y."/>
            <person name="Ma Z."/>
            <person name="Xu X."/>
            <person name="Zhang F."/>
            <person name="Xue H."/>
            <person name="Zhong H."/>
            <person name="Wang Y."/>
            <person name="Zhang K."/>
            <person name="Velt A."/>
            <person name="Avia K."/>
            <person name="Holtgrawe D."/>
            <person name="Grimplet J."/>
            <person name="Matus J.T."/>
            <person name="Ware D."/>
            <person name="Wu X."/>
            <person name="Wang H."/>
            <person name="Liu C."/>
            <person name="Fang Y."/>
            <person name="Rustenholz C."/>
            <person name="Cheng Z."/>
            <person name="Xiao H."/>
            <person name="Zhou Y."/>
        </authorList>
    </citation>
    <scope>NUCLEOTIDE SEQUENCE [LARGE SCALE GENOMIC DNA]</scope>
    <source>
        <strain evidence="10">cv. Pinot noir / PN40024</strain>
        <tissue evidence="9">Leaf</tissue>
    </source>
</reference>
<dbReference type="CDD" id="cd04278">
    <property type="entry name" value="ZnMc_MMP"/>
    <property type="match status" value="1"/>
</dbReference>
<feature type="chain" id="PRO_5047195343" description="Peptidase metallopeptidase domain-containing protein" evidence="7">
    <location>
        <begin position="28"/>
        <end position="303"/>
    </location>
</feature>
<evidence type="ECO:0000256" key="1">
    <source>
        <dbReference type="ARBA" id="ARBA00009614"/>
    </source>
</evidence>
<proteinExistence type="inferred from homology"/>
<keyword evidence="5" id="KW-0862">Zinc</keyword>
<evidence type="ECO:0000256" key="4">
    <source>
        <dbReference type="ARBA" id="ARBA00022801"/>
    </source>
</evidence>
<dbReference type="Pfam" id="PF00413">
    <property type="entry name" value="Peptidase_M10"/>
    <property type="match status" value="1"/>
</dbReference>
<dbReference type="EMBL" id="CP126661">
    <property type="protein sequence ID" value="WKA04477.1"/>
    <property type="molecule type" value="Genomic_DNA"/>
</dbReference>
<evidence type="ECO:0000256" key="5">
    <source>
        <dbReference type="ARBA" id="ARBA00022833"/>
    </source>
</evidence>
<dbReference type="SUPFAM" id="SSF55486">
    <property type="entry name" value="Metalloproteases ('zincins'), catalytic domain"/>
    <property type="match status" value="1"/>
</dbReference>
<name>A0ABY9DA63_VITVI</name>
<keyword evidence="10" id="KW-1185">Reference proteome</keyword>
<evidence type="ECO:0000256" key="3">
    <source>
        <dbReference type="ARBA" id="ARBA00022723"/>
    </source>
</evidence>
<evidence type="ECO:0000256" key="7">
    <source>
        <dbReference type="SAM" id="SignalP"/>
    </source>
</evidence>
<dbReference type="Pfam" id="PF01471">
    <property type="entry name" value="PG_binding_1"/>
    <property type="match status" value="1"/>
</dbReference>
<organism evidence="9 10">
    <name type="scientific">Vitis vinifera</name>
    <name type="common">Grape</name>
    <dbReference type="NCBI Taxonomy" id="29760"/>
    <lineage>
        <taxon>Eukaryota</taxon>
        <taxon>Viridiplantae</taxon>
        <taxon>Streptophyta</taxon>
        <taxon>Embryophyta</taxon>
        <taxon>Tracheophyta</taxon>
        <taxon>Spermatophyta</taxon>
        <taxon>Magnoliopsida</taxon>
        <taxon>eudicotyledons</taxon>
        <taxon>Gunneridae</taxon>
        <taxon>Pentapetalae</taxon>
        <taxon>rosids</taxon>
        <taxon>Vitales</taxon>
        <taxon>Vitaceae</taxon>
        <taxon>Viteae</taxon>
        <taxon>Vitis</taxon>
    </lineage>
</organism>
<evidence type="ECO:0000313" key="9">
    <source>
        <dbReference type="EMBL" id="WKA04477.1"/>
    </source>
</evidence>
<dbReference type="InterPro" id="IPR033739">
    <property type="entry name" value="M10A_MMP"/>
</dbReference>
<dbReference type="Gene3D" id="3.40.390.10">
    <property type="entry name" value="Collagenase (Catalytic Domain)"/>
    <property type="match status" value="1"/>
</dbReference>
<keyword evidence="6" id="KW-0482">Metalloprotease</keyword>
<dbReference type="InterPro" id="IPR002477">
    <property type="entry name" value="Peptidoglycan-bd-like"/>
</dbReference>
<protein>
    <recommendedName>
        <fullName evidence="8">Peptidase metallopeptidase domain-containing protein</fullName>
    </recommendedName>
</protein>
<keyword evidence="4" id="KW-0378">Hydrolase</keyword>
<dbReference type="PIRSF" id="PIRSF001191">
    <property type="entry name" value="Peptidase_M10A_matrix"/>
    <property type="match status" value="1"/>
</dbReference>
<gene>
    <name evidence="9" type="ORF">VitviT2T_022511</name>
</gene>
<feature type="signal peptide" evidence="7">
    <location>
        <begin position="1"/>
        <end position="27"/>
    </location>
</feature>
<dbReference type="SUPFAM" id="SSF47090">
    <property type="entry name" value="PGBD-like"/>
    <property type="match status" value="1"/>
</dbReference>
<evidence type="ECO:0000256" key="6">
    <source>
        <dbReference type="ARBA" id="ARBA00023049"/>
    </source>
</evidence>
<dbReference type="InterPro" id="IPR036365">
    <property type="entry name" value="PGBD-like_sf"/>
</dbReference>
<evidence type="ECO:0000259" key="8">
    <source>
        <dbReference type="SMART" id="SM00235"/>
    </source>
</evidence>
<dbReference type="PANTHER" id="PTHR10201:SF304">
    <property type="entry name" value="PEPTIDASE METALLOPEPTIDASE DOMAIN-CONTAINING PROTEIN"/>
    <property type="match status" value="1"/>
</dbReference>
<evidence type="ECO:0000313" key="10">
    <source>
        <dbReference type="Proteomes" id="UP001227230"/>
    </source>
</evidence>
<dbReference type="InterPro" id="IPR024079">
    <property type="entry name" value="MetalloPept_cat_dom_sf"/>
</dbReference>
<evidence type="ECO:0000256" key="2">
    <source>
        <dbReference type="ARBA" id="ARBA00022670"/>
    </source>
</evidence>
<dbReference type="PANTHER" id="PTHR10201">
    <property type="entry name" value="MATRIX METALLOPROTEINASE"/>
    <property type="match status" value="1"/>
</dbReference>
<keyword evidence="7" id="KW-0732">Signal</keyword>
<dbReference type="Proteomes" id="UP001227230">
    <property type="component" value="Chromosome 14"/>
</dbReference>
<dbReference type="PRINTS" id="PR00138">
    <property type="entry name" value="MATRIXIN"/>
</dbReference>
<comment type="similarity">
    <text evidence="1">Belongs to the peptidase M10A family. Matrix metalloproteinases (MMPs) subfamily.</text>
</comment>
<dbReference type="InterPro" id="IPR021190">
    <property type="entry name" value="Pept_M10A"/>
</dbReference>